<dbReference type="InterPro" id="IPR012156">
    <property type="entry name" value="Cold_shock_CspA"/>
</dbReference>
<evidence type="ECO:0000256" key="1">
    <source>
        <dbReference type="SAM" id="Phobius"/>
    </source>
</evidence>
<dbReference type="InterPro" id="IPR010718">
    <property type="entry name" value="DUF1294"/>
</dbReference>
<keyword evidence="3" id="KW-1185">Reference proteome</keyword>
<keyword evidence="1" id="KW-1133">Transmembrane helix</keyword>
<keyword evidence="1" id="KW-0812">Transmembrane</keyword>
<protein>
    <submittedName>
        <fullName evidence="2">Uncharacterized membrane protein YsdA, DUF1294 family</fullName>
    </submittedName>
</protein>
<evidence type="ECO:0000313" key="2">
    <source>
        <dbReference type="EMBL" id="SHE58446.1"/>
    </source>
</evidence>
<dbReference type="Pfam" id="PF06961">
    <property type="entry name" value="DUF1294"/>
    <property type="match status" value="1"/>
</dbReference>
<organism evidence="2 3">
    <name type="scientific">Clostridium fallax</name>
    <dbReference type="NCBI Taxonomy" id="1533"/>
    <lineage>
        <taxon>Bacteria</taxon>
        <taxon>Bacillati</taxon>
        <taxon>Bacillota</taxon>
        <taxon>Clostridia</taxon>
        <taxon>Eubacteriales</taxon>
        <taxon>Clostridiaceae</taxon>
        <taxon>Clostridium</taxon>
    </lineage>
</organism>
<dbReference type="Proteomes" id="UP000184035">
    <property type="component" value="Unassembled WGS sequence"/>
</dbReference>
<dbReference type="GO" id="GO:0003676">
    <property type="term" value="F:nucleic acid binding"/>
    <property type="evidence" value="ECO:0007669"/>
    <property type="project" value="InterPro"/>
</dbReference>
<evidence type="ECO:0000313" key="3">
    <source>
        <dbReference type="Proteomes" id="UP000184035"/>
    </source>
</evidence>
<name>A0A1M4UNZ9_9CLOT</name>
<dbReference type="RefSeq" id="WP_423236767.1">
    <property type="nucleotide sequence ID" value="NZ_FQVM01000005.1"/>
</dbReference>
<dbReference type="STRING" id="1533.SAMN05443638_105121"/>
<dbReference type="EMBL" id="FQVM01000005">
    <property type="protein sequence ID" value="SHE58446.1"/>
    <property type="molecule type" value="Genomic_DNA"/>
</dbReference>
<keyword evidence="1" id="KW-0472">Membrane</keyword>
<sequence length="92" mass="11284">MNMIIIYLLVINILGYLIMFLDKKRAREKKWRIKEKNIFFLAILGGSLGETLGMYRFRHKTKHWYFKYGLPIILIIQLNFLFYLHYRKLLIN</sequence>
<dbReference type="PIRSF" id="PIRSF002599">
    <property type="entry name" value="Cold_shock_A"/>
    <property type="match status" value="1"/>
</dbReference>
<feature type="transmembrane region" description="Helical" evidence="1">
    <location>
        <begin position="6"/>
        <end position="22"/>
    </location>
</feature>
<proteinExistence type="predicted"/>
<accession>A0A1M4UNZ9</accession>
<dbReference type="AlphaFoldDB" id="A0A1M4UNZ9"/>
<gene>
    <name evidence="2" type="ORF">SAMN05443638_105121</name>
</gene>
<feature type="transmembrane region" description="Helical" evidence="1">
    <location>
        <begin position="68"/>
        <end position="86"/>
    </location>
</feature>
<reference evidence="2 3" key="1">
    <citation type="submission" date="2016-11" db="EMBL/GenBank/DDBJ databases">
        <authorList>
            <person name="Jaros S."/>
            <person name="Januszkiewicz K."/>
            <person name="Wedrychowicz H."/>
        </authorList>
    </citation>
    <scope>NUCLEOTIDE SEQUENCE [LARGE SCALE GENOMIC DNA]</scope>
    <source>
        <strain evidence="2 3">DSM 2631</strain>
    </source>
</reference>